<feature type="compositionally biased region" description="Polar residues" evidence="1">
    <location>
        <begin position="1602"/>
        <end position="1614"/>
    </location>
</feature>
<feature type="compositionally biased region" description="Basic and acidic residues" evidence="1">
    <location>
        <begin position="3005"/>
        <end position="3026"/>
    </location>
</feature>
<feature type="region of interest" description="Disordered" evidence="1">
    <location>
        <begin position="923"/>
        <end position="1076"/>
    </location>
</feature>
<feature type="compositionally biased region" description="Polar residues" evidence="1">
    <location>
        <begin position="2383"/>
        <end position="2392"/>
    </location>
</feature>
<feature type="compositionally biased region" description="Basic and acidic residues" evidence="1">
    <location>
        <begin position="1589"/>
        <end position="1600"/>
    </location>
</feature>
<feature type="compositionally biased region" description="Polar residues" evidence="1">
    <location>
        <begin position="2881"/>
        <end position="2890"/>
    </location>
</feature>
<feature type="region of interest" description="Disordered" evidence="1">
    <location>
        <begin position="3046"/>
        <end position="3185"/>
    </location>
</feature>
<feature type="region of interest" description="Disordered" evidence="1">
    <location>
        <begin position="115"/>
        <end position="273"/>
    </location>
</feature>
<feature type="compositionally biased region" description="Polar residues" evidence="1">
    <location>
        <begin position="1332"/>
        <end position="1344"/>
    </location>
</feature>
<feature type="compositionally biased region" description="Basic and acidic residues" evidence="1">
    <location>
        <begin position="2825"/>
        <end position="2841"/>
    </location>
</feature>
<feature type="region of interest" description="Disordered" evidence="1">
    <location>
        <begin position="1771"/>
        <end position="2524"/>
    </location>
</feature>
<sequence length="3975" mass="440224">METEGLETVHTSLGGNAVAPEGGSFLEPPSIAKVPGEEIFRKQIDLVPCLAEKNEKQSQKDEGFDTKAVVEETNQIAEQEQVADVTGTILKMDKIEGPCIDIGEEDKTVKHVEAMEDGDGEVEGKPKSIEKEIGGPKKYEEGETNIEESIELETSKEVSSFEPSSSQEKEPLSQTADPTINNLDNPETGEGVQDKRDTKDITTATHETQEKQTEEMHSQQVDKPDVCMVSETESKENVNKSPPGEVQNLILEKTAEAGSSEGENIKDEMNPEQKHDGLVVKHEENKQSMHQDLAMADESTEANENNTSDVVPITITTALDHSVIADEGKIMDVVANIVPDHGKEEMSKYEDQIRETFVQKDKVVDENENSMALISREIDTATSTECSEEIASAKEETPIKIPGEDFEDKKEEKPIDTDAVVDSGLPIEKGLPPTDLKEKIEDAGLELQYKNSSELHISHSLEQEKMTVQGEKNPEDSDFEPQEQDHEANGQSKELEKHAEDASEARESMQNTDLEKPSGQGAITAEVNSKENEMAVEREEKVNELESEEKLAIDDAGTNFEEEMQKKEEAHDEQTYEMATSDRIEEVTSDEVCSREFADEKVERGVQAAGFQEAEIPLKNGVEESYEISSSVNEEVIDEPKIKDVEEVIDEEKIKDEATQLSSELVFEEKIVESSPDKETETEMSKGDDVEEQMMEDNNAKAILRESIQEASVNDCKNEGKNAEKSCREVSMKIYEVSEVEKKAETNINDEIPDVSLQASLLKEQESLQTENLTAEPEEKDEDGSSIRKDEDEENNNGLKEVKECSEKETLKGEEDGEQISPKNEPGENLERSASMVSSGTGDVVLNETTQKTEEEIDEGVEGIKKEAEIGKEDGEEQAIDENDDESIQVESIKEVPVSMVPNDENNAEEFEGEIFEESVTAGTNVSFTDATHQNDGAPSAVLETSTVKQMEIVQGEDKDTAPAEASPEEEEEHDRDGGLKRFEDNSSEIRLEGDPKKSDEETSRTIDAVAHEINQHIELPNSTLETSPVEEQASLKTENLTPAENSPEGKKYEDGSSNKKDEEKEMNTGIAEEKAEENLEQILQNSTLVENPKQPTNMICAETEADASSKMVDNREEEIVEIPRENAEAELLKEETIEGNVVEERNINSLSRESDEESPIKDFQNSAKSYERSTEEMLESQIAGGDETRTNDEDCNSSLTVFVDKIDESFKGDDENITPVEASPQDEKEEHGSFNRADDGNDNNPELIVTNQDSSREALKVEEDFEQELQSTEPGEHEESSAVMAAETEAGTLSDKIDDITGQEEVVTIHNIEESMEKEEHGSSDKEGEGNDSNPDLTVANQESVRETSEVQDDSEKELPRIERGEPEEPSTIMASETEVDTLSDKIDGITGQEEAVTVQNIEETVEKEEHGSSDKEGEENDSNPDLTVANQESVREALEVQGDSKQELSRIEPEEPEESSTIMTSETEADTLSDKVDGITGQEKAVTIQNIEETVEKEEHGFLDKEGEGNDSNPDLTVANQDSVREALEVQDDFEKELQSTEPGEPEEPSTIMASETEASTLSDNIDDITSQEEAVTIQNIEETVEKEEHGSSDKEGEGNDSNPDLTVANQESVREASEVQGDSEQELPRIEPEEPEESSTIMASETEADTLSDKIDGITGQEEAVTVQNIEETVEKEEHGSSDKEGEENDSNPDLTVANQESVREALEVQGDSKQELSRIEPEEPEESSTIMTSETEADTLSDKVDGITGQEKAVTIQNIEETVEKEEHGFLDKEGEGNDSNPDLTVANHDSVREALEVQDDFEKELQSTEPGEPEEPSTIMASETEASTLSDNIDDITSQEEAVTIQNIEETVEKEEHGSSDKEGEGNDSNPDLTVANQESVREASEVQGDSEQELPRIEPEEPEESSTIMASETEADTLSDKIDGITGQEEAVTIQNIEETVEKEEHGSSDKEGEENESTPDLTVANQDSVREASEVQDDSEKELPRIERGEPEEPSTIMASETEVDTLSDKIDGITGQEEAVTVQNIEETVEKEEHGSSDKEGEENDRNLDLTMANQDSVREALEVQDDFEKELQSTEPGEPEEPSTIMASETEASTLSDNIDDITSQEESLANQESVREALEVQGDSEQELPRIEPEEPEESSTIMASETEADTLSDKIDDITGQEKAVTIHNIEETMEKEEHGSSGKEGEGNDNNPNLTVANQDSVREASEVQEDSEKELPRIERGEPEEPSTIMASETEADTLSDKIDGITGQEEAVTIQNIEETVEKEEHGSSDKEGEENESTPDLTVANQDSVREASEVQDDSEKELPRIERGEPEEPSTIMASETEADTLSDKIDGITGQEEAVTVQNIEETVEKEEHGSSDKEGEENDSNPDLTVANQESVREALEVQGDSKQELSRIEPEEPEESSTIMTSETKADTLSDKVDGITGQEEAVTIHNIEETVEKEEHGSSDKEGEGNDSNLDLTVANQDSVREASEVQSDAEQELPRIEPEEDPKESSTIMTSETETDTMNDKIDDITGQEEVLTIHNIEETVEKEKKEGSEDVDVTKVERAVMEEDLKLVAEASDANISVENDAEESIISGGKEVETVEKTFRLDFIQKLEVEEKREHKIEETKDEDIKKACGDTKLASLSVDTEKYVTAEEHTNTNISPHTTGETTTEEKAETMSEMEESVITSVDKDAEKKVTEEESAINDQSRIIYKGDESGMLVEHEVHEIIKDNNEVPLNSTSEENPLHKETEDESDEVKPNNEVKDSKSEFTEPFEARGLVEIQEFETLRGKQGPSSDIYLEKASEGVSEKESSKSLNEISCLESESKGEILEEVHPDVNDSRSTLVTRITGETSSKEAEPEDKRQIESFEPAPQEKGPVTGSTERSTCGSMDIDAEPEDVNFIENEDHRIPAASETEELENEMHKETPLTGSEDYEETTNETPLGIVSDDKQEECSAMLPEEPELKTNEGNMAADENPTTYENIETPQTPPQEIEIMLNEDMPINERDASKSVDPRKESIKKDEYSSNVGDEAIKCIEATSAERKEVILEEDNPTKKPEDSLTENVEANKTVFELEERTNNQEQAIGTEDYGVLPEENFEVFGKKLEGVSETETGDQSNQNIPEAYSGTVENSTEIQNKSFKSIEQSSQESQEVQEETSEKTELRFETEGDVKETQNTNETVKDVLLTEEVHEKVDEAGGETLKSTEKDVNDTLELCAKSTEDVRVHEVNESSLIAGECHDATESNEQTTIIRSDFQEAPTLKEMSLAKAITDEDYEMPAVLSTTTPAEDNEMTGVLSTTTPAEELDEMIKVIKEEDNCRDKIKATAMVEITETSLEEAQLDEKPVQVSNITSNDSVSLENEAEACQEEKVKDDVRLELPSLNLASQIPIDDHKNILREQVAKENTNADDVQEDERASGVVYESKDHCIEELITSKIKGENEKSSEIDESPGAEAATNEAAIDQNPPEVISKEEQGISATTERREENMKGVEFREDDLRKTEDVSLQKDDDSEERDISQLELQPNKDIQNQSPNEVLEEECETPGETKEEIKEGPKLVSMTNSQGFEALKDDESTSGHTVPEEKSEEQNQTPAVALLSKEKDCGTEMIMENIEEYVHVELPADPHNYSPPKITEDISELDVSGLGAKLNTGIQKDSLNEVQLYKEVEKADENERTEKQMDTKRIIEHLHLAAAENETEMDVEISQKEGPSDLVEASEATRDIHEEEETSKTTTEHIEEHAKEVEIEISLVSIEFGAEISEKESLQDPAEANETTQDIHQGERDSDSTSEKPVPVEAETQETTERKKDAPQGLLQEPIVEATQGAEVGESEPGKATGIVDAQGFEPRAEIDEKNVRGNDESMSANISLFDMMQNSTRELQVKGDLTEEKESNEETRFEGEKTKSDEEKEEEGEEHKTTDSPVMVEASRDTVDVKVASKKHHSILSGVGSKVKQSISKVKKAITGKSSLPKQHSPK</sequence>
<feature type="compositionally biased region" description="Polar residues" evidence="1">
    <location>
        <begin position="2470"/>
        <end position="2482"/>
    </location>
</feature>
<feature type="compositionally biased region" description="Basic and acidic residues" evidence="1">
    <location>
        <begin position="3846"/>
        <end position="3859"/>
    </location>
</feature>
<feature type="compositionally biased region" description="Polar residues" evidence="1">
    <location>
        <begin position="2200"/>
        <end position="2212"/>
    </location>
</feature>
<feature type="compositionally biased region" description="Basic and acidic residues" evidence="1">
    <location>
        <begin position="122"/>
        <end position="141"/>
    </location>
</feature>
<evidence type="ECO:0000256" key="1">
    <source>
        <dbReference type="SAM" id="MobiDB-lite"/>
    </source>
</evidence>
<feature type="compositionally biased region" description="Polar residues" evidence="1">
    <location>
        <begin position="3112"/>
        <end position="3123"/>
    </location>
</feature>
<feature type="compositionally biased region" description="Polar residues" evidence="1">
    <location>
        <begin position="3964"/>
        <end position="3975"/>
    </location>
</feature>
<feature type="compositionally biased region" description="Basic and acidic residues" evidence="1">
    <location>
        <begin position="3718"/>
        <end position="3744"/>
    </location>
</feature>
<feature type="compositionally biased region" description="Basic and acidic residues" evidence="1">
    <location>
        <begin position="2316"/>
        <end position="2326"/>
    </location>
</feature>
<feature type="compositionally biased region" description="Polar residues" evidence="1">
    <location>
        <begin position="3521"/>
        <end position="3535"/>
    </location>
</feature>
<feature type="compositionally biased region" description="Basic and acidic residues" evidence="1">
    <location>
        <begin position="3879"/>
        <end position="3906"/>
    </location>
</feature>
<feature type="compositionally biased region" description="Basic and acidic residues" evidence="1">
    <location>
        <begin position="2393"/>
        <end position="2413"/>
    </location>
</feature>
<dbReference type="Proteomes" id="UP001141253">
    <property type="component" value="Chromosome 16"/>
</dbReference>
<feature type="compositionally biased region" description="Basic and acidic residues" evidence="1">
    <location>
        <begin position="407"/>
        <end position="416"/>
    </location>
</feature>
<organism evidence="2 3">
    <name type="scientific">Salix suchowensis</name>
    <dbReference type="NCBI Taxonomy" id="1278906"/>
    <lineage>
        <taxon>Eukaryota</taxon>
        <taxon>Viridiplantae</taxon>
        <taxon>Streptophyta</taxon>
        <taxon>Embryophyta</taxon>
        <taxon>Tracheophyta</taxon>
        <taxon>Spermatophyta</taxon>
        <taxon>Magnoliopsida</taxon>
        <taxon>eudicotyledons</taxon>
        <taxon>Gunneridae</taxon>
        <taxon>Pentapetalae</taxon>
        <taxon>rosids</taxon>
        <taxon>fabids</taxon>
        <taxon>Malpighiales</taxon>
        <taxon>Salicaceae</taxon>
        <taxon>Saliceae</taxon>
        <taxon>Salix</taxon>
    </lineage>
</organism>
<feature type="compositionally biased region" description="Basic and acidic residues" evidence="1">
    <location>
        <begin position="3779"/>
        <end position="3789"/>
    </location>
</feature>
<feature type="compositionally biased region" description="Basic and acidic residues" evidence="1">
    <location>
        <begin position="3438"/>
        <end position="3447"/>
    </location>
</feature>
<feature type="compositionally biased region" description="Basic and acidic residues" evidence="1">
    <location>
        <begin position="1988"/>
        <end position="1998"/>
    </location>
</feature>
<feature type="compositionally biased region" description="Polar residues" evidence="1">
    <location>
        <begin position="2094"/>
        <end position="2106"/>
    </location>
</feature>
<feature type="compositionally biased region" description="Basic and acidic residues" evidence="1">
    <location>
        <begin position="263"/>
        <end position="273"/>
    </location>
</feature>
<feature type="compositionally biased region" description="Polar residues" evidence="1">
    <location>
        <begin position="1872"/>
        <end position="1884"/>
    </location>
</feature>
<feature type="compositionally biased region" description="Basic and acidic residues" evidence="1">
    <location>
        <begin position="1358"/>
        <end position="1368"/>
    </location>
</feature>
<feature type="compositionally biased region" description="Polar residues" evidence="1">
    <location>
        <begin position="1695"/>
        <end position="1704"/>
    </location>
</feature>
<feature type="compositionally biased region" description="Basic and acidic residues" evidence="1">
    <location>
        <begin position="2800"/>
        <end position="2814"/>
    </location>
</feature>
<feature type="compositionally biased region" description="Acidic residues" evidence="1">
    <location>
        <begin position="874"/>
        <end position="888"/>
    </location>
</feature>
<feature type="compositionally biased region" description="Basic and acidic residues" evidence="1">
    <location>
        <begin position="1312"/>
        <end position="1330"/>
    </location>
</feature>
<proteinExistence type="predicted"/>
<dbReference type="PANTHER" id="PTHR35511:SF2">
    <property type="entry name" value="A-KINASE ANCHOR-LIKE PROTEIN"/>
    <property type="match status" value="1"/>
</dbReference>
<keyword evidence="3" id="KW-1185">Reference proteome</keyword>
<feature type="compositionally biased region" description="Basic and acidic residues" evidence="1">
    <location>
        <begin position="800"/>
        <end position="814"/>
    </location>
</feature>
<feature type="region of interest" description="Disordered" evidence="1">
    <location>
        <begin position="759"/>
        <end position="904"/>
    </location>
</feature>
<feature type="region of interest" description="Disordered" evidence="1">
    <location>
        <begin position="3694"/>
        <end position="3744"/>
    </location>
</feature>
<feature type="compositionally biased region" description="Basic and acidic residues" evidence="1">
    <location>
        <begin position="1226"/>
        <end position="1240"/>
    </location>
</feature>
<feature type="compositionally biased region" description="Basic and acidic residues" evidence="1">
    <location>
        <begin position="3046"/>
        <end position="3061"/>
    </location>
</feature>
<feature type="compositionally biased region" description="Polar residues" evidence="1">
    <location>
        <begin position="2978"/>
        <end position="2988"/>
    </location>
</feature>
<feature type="compositionally biased region" description="Polar residues" evidence="1">
    <location>
        <begin position="3130"/>
        <end position="3145"/>
    </location>
</feature>
<feature type="compositionally biased region" description="Acidic residues" evidence="1">
    <location>
        <begin position="142"/>
        <end position="151"/>
    </location>
</feature>
<feature type="compositionally biased region" description="Basic and acidic residues" evidence="1">
    <location>
        <begin position="2745"/>
        <end position="2771"/>
    </location>
</feature>
<feature type="compositionally biased region" description="Low complexity" evidence="1">
    <location>
        <begin position="3945"/>
        <end position="3956"/>
    </location>
</feature>
<comment type="caution">
    <text evidence="2">The sequence shown here is derived from an EMBL/GenBank/DDBJ whole genome shotgun (WGS) entry which is preliminary data.</text>
</comment>
<name>A0ABQ8ZJZ5_9ROSI</name>
<evidence type="ECO:0008006" key="4">
    <source>
        <dbReference type="Google" id="ProtNLM"/>
    </source>
</evidence>
<feature type="compositionally biased region" description="Basic and acidic residues" evidence="1">
    <location>
        <begin position="1705"/>
        <end position="1725"/>
    </location>
</feature>
<feature type="region of interest" description="Disordered" evidence="1">
    <location>
        <begin position="3434"/>
        <end position="3595"/>
    </location>
</feature>
<accession>A0ABQ8ZJZ5</accession>
<feature type="compositionally biased region" description="Polar residues" evidence="1">
    <location>
        <begin position="1512"/>
        <end position="1523"/>
    </location>
</feature>
<feature type="compositionally biased region" description="Polar residues" evidence="1">
    <location>
        <begin position="2293"/>
        <end position="2302"/>
    </location>
</feature>
<feature type="compositionally biased region" description="Basic and acidic residues" evidence="1">
    <location>
        <begin position="1499"/>
        <end position="1510"/>
    </location>
</feature>
<feature type="compositionally biased region" description="Basic and acidic residues" evidence="1">
    <location>
        <begin position="2039"/>
        <end position="2056"/>
    </location>
</feature>
<feature type="compositionally biased region" description="Basic and acidic residues" evidence="1">
    <location>
        <begin position="2690"/>
        <end position="2700"/>
    </location>
</feature>
<feature type="region of interest" description="Disordered" evidence="1">
    <location>
        <begin position="389"/>
        <end position="439"/>
    </location>
</feature>
<feature type="compositionally biased region" description="Polar residues" evidence="1">
    <location>
        <begin position="1035"/>
        <end position="1045"/>
    </location>
</feature>
<feature type="compositionally biased region" description="Basic and acidic residues" evidence="1">
    <location>
        <begin position="862"/>
        <end position="873"/>
    </location>
</feature>
<protein>
    <recommendedName>
        <fullName evidence="4">Titin-like</fullName>
    </recommendedName>
</protein>
<feature type="compositionally biased region" description="Basic and acidic residues" evidence="1">
    <location>
        <begin position="2427"/>
        <end position="2437"/>
    </location>
</feature>
<feature type="region of interest" description="Disordered" evidence="1">
    <location>
        <begin position="3759"/>
        <end position="3926"/>
    </location>
</feature>
<feature type="compositionally biased region" description="Basic and acidic residues" evidence="1">
    <location>
        <begin position="2450"/>
        <end position="2468"/>
    </location>
</feature>
<feature type="compositionally biased region" description="Polar residues" evidence="1">
    <location>
        <begin position="2842"/>
        <end position="2854"/>
    </location>
</feature>
<feature type="compositionally biased region" description="Basic and acidic residues" evidence="1">
    <location>
        <begin position="3471"/>
        <end position="3510"/>
    </location>
</feature>
<feature type="compositionally biased region" description="Basic and acidic residues" evidence="1">
    <location>
        <begin position="3546"/>
        <end position="3556"/>
    </location>
</feature>
<feature type="region of interest" description="Disordered" evidence="1">
    <location>
        <begin position="1145"/>
        <end position="1483"/>
    </location>
</feature>
<feature type="compositionally biased region" description="Polar residues" evidence="1">
    <location>
        <begin position="3860"/>
        <end position="3878"/>
    </location>
</feature>
<feature type="region of interest" description="Disordered" evidence="1">
    <location>
        <begin position="3939"/>
        <end position="3975"/>
    </location>
</feature>
<feature type="compositionally biased region" description="Low complexity" evidence="1">
    <location>
        <begin position="157"/>
        <end position="166"/>
    </location>
</feature>
<feature type="compositionally biased region" description="Basic and acidic residues" evidence="1">
    <location>
        <begin position="1859"/>
        <end position="1870"/>
    </location>
</feature>
<feature type="region of interest" description="Disordered" evidence="1">
    <location>
        <begin position="3404"/>
        <end position="3423"/>
    </location>
</feature>
<feature type="compositionally biased region" description="Basic and acidic residues" evidence="1">
    <location>
        <begin position="483"/>
        <end position="507"/>
    </location>
</feature>
<feature type="compositionally biased region" description="Basic and acidic residues" evidence="1">
    <location>
        <begin position="1771"/>
        <end position="1780"/>
    </location>
</feature>
<feature type="compositionally biased region" description="Basic and acidic residues" evidence="1">
    <location>
        <begin position="672"/>
        <end position="688"/>
    </location>
</feature>
<feature type="compositionally biased region" description="Basic and acidic residues" evidence="1">
    <location>
        <begin position="975"/>
        <end position="1016"/>
    </location>
</feature>
<feature type="region of interest" description="Disordered" evidence="1">
    <location>
        <begin position="1499"/>
        <end position="1523"/>
    </location>
</feature>
<feature type="compositionally biased region" description="Polar residues" evidence="1">
    <location>
        <begin position="1574"/>
        <end position="1584"/>
    </location>
</feature>
<feature type="compositionally biased region" description="Polar residues" evidence="1">
    <location>
        <begin position="1554"/>
        <end position="1566"/>
    </location>
</feature>
<feature type="compositionally biased region" description="Basic and acidic residues" evidence="1">
    <location>
        <begin position="2180"/>
        <end position="2198"/>
    </location>
</feature>
<dbReference type="PANTHER" id="PTHR35511">
    <property type="entry name" value="A-KINASE ANCHOR-LIKE PROTEIN"/>
    <property type="match status" value="1"/>
</dbReference>
<feature type="region of interest" description="Disordered" evidence="1">
    <location>
        <begin position="1"/>
        <end position="25"/>
    </location>
</feature>
<feature type="region of interest" description="Disordered" evidence="1">
    <location>
        <begin position="1537"/>
        <end position="1753"/>
    </location>
</feature>
<feature type="compositionally biased region" description="Basic and acidic residues" evidence="1">
    <location>
        <begin position="1205"/>
        <end position="1215"/>
    </location>
</feature>
<feature type="compositionally biased region" description="Basic and acidic residues" evidence="1">
    <location>
        <begin position="2855"/>
        <end position="2868"/>
    </location>
</feature>
<feature type="region of interest" description="Disordered" evidence="1">
    <location>
        <begin position="455"/>
        <end position="549"/>
    </location>
</feature>
<feature type="compositionally biased region" description="Polar residues" evidence="1">
    <location>
        <begin position="1844"/>
        <end position="1854"/>
    </location>
</feature>
<feature type="compositionally biased region" description="Basic and acidic residues" evidence="1">
    <location>
        <begin position="456"/>
        <end position="465"/>
    </location>
</feature>
<feature type="compositionally biased region" description="Basic and acidic residues" evidence="1">
    <location>
        <begin position="528"/>
        <end position="549"/>
    </location>
</feature>
<feature type="compositionally biased region" description="Basic and acidic residues" evidence="1">
    <location>
        <begin position="1048"/>
        <end position="1076"/>
    </location>
</feature>
<feature type="region of interest" description="Disordered" evidence="1">
    <location>
        <begin position="2653"/>
        <end position="2704"/>
    </location>
</feature>
<gene>
    <name evidence="2" type="ORF">OIU77_016197</name>
</gene>
<evidence type="ECO:0000313" key="2">
    <source>
        <dbReference type="EMBL" id="KAJ6302045.1"/>
    </source>
</evidence>
<feature type="region of interest" description="Disordered" evidence="1">
    <location>
        <begin position="672"/>
        <end position="692"/>
    </location>
</feature>
<feature type="compositionally biased region" description="Polar residues" evidence="1">
    <location>
        <begin position="923"/>
        <end position="949"/>
    </location>
</feature>
<feature type="compositionally biased region" description="Polar residues" evidence="1">
    <location>
        <begin position="1965"/>
        <end position="1974"/>
    </location>
</feature>
<feature type="compositionally biased region" description="Basic and acidic residues" evidence="1">
    <location>
        <begin position="2226"/>
        <end position="2236"/>
    </location>
</feature>
<feature type="compositionally biased region" description="Basic and acidic residues" evidence="1">
    <location>
        <begin position="1435"/>
        <end position="1455"/>
    </location>
</feature>
<dbReference type="EMBL" id="JAPFFI010000027">
    <property type="protein sequence ID" value="KAJ6302045.1"/>
    <property type="molecule type" value="Genomic_DNA"/>
</dbReference>
<reference evidence="2" key="2">
    <citation type="journal article" date="2023" name="Int. J. Mol. Sci.">
        <title>De Novo Assembly and Annotation of 11 Diverse Shrub Willow (Salix) Genomes Reveals Novel Gene Organization in Sex-Linked Regions.</title>
        <authorList>
            <person name="Hyden B."/>
            <person name="Feng K."/>
            <person name="Yates T.B."/>
            <person name="Jawdy S."/>
            <person name="Cereghino C."/>
            <person name="Smart L.B."/>
            <person name="Muchero W."/>
        </authorList>
    </citation>
    <scope>NUCLEOTIDE SEQUENCE</scope>
    <source>
        <tissue evidence="2">Shoot tip</tissue>
    </source>
</reference>
<feature type="compositionally biased region" description="Polar residues" evidence="1">
    <location>
        <begin position="172"/>
        <end position="185"/>
    </location>
</feature>
<feature type="compositionally biased region" description="Basic and acidic residues" evidence="1">
    <location>
        <begin position="3569"/>
        <end position="3588"/>
    </location>
</feature>
<evidence type="ECO:0000313" key="3">
    <source>
        <dbReference type="Proteomes" id="UP001141253"/>
    </source>
</evidence>
<feature type="region of interest" description="Disordered" evidence="1">
    <location>
        <begin position="2731"/>
        <end position="3027"/>
    </location>
</feature>
<reference evidence="2" key="1">
    <citation type="submission" date="2022-10" db="EMBL/GenBank/DDBJ databases">
        <authorList>
            <person name="Hyden B.L."/>
            <person name="Feng K."/>
            <person name="Yates T."/>
            <person name="Jawdy S."/>
            <person name="Smart L.B."/>
            <person name="Muchero W."/>
        </authorList>
    </citation>
    <scope>NUCLEOTIDE SEQUENCE</scope>
    <source>
        <tissue evidence="2">Shoot tip</tissue>
    </source>
</reference>
<feature type="compositionally biased region" description="Polar residues" evidence="1">
    <location>
        <begin position="1824"/>
        <end position="1836"/>
    </location>
</feature>
<feature type="compositionally biased region" description="Polar residues" evidence="1">
    <location>
        <begin position="1425"/>
        <end position="1434"/>
    </location>
</feature>
<feature type="compositionally biased region" description="Basic and acidic residues" evidence="1">
    <location>
        <begin position="207"/>
        <end position="225"/>
    </location>
</feature>
<feature type="compositionally biased region" description="Basic and acidic residues" evidence="1">
    <location>
        <begin position="3159"/>
        <end position="3175"/>
    </location>
</feature>